<keyword evidence="6" id="KW-0342">GTP-binding</keyword>
<name>A0AAP7GNB5_STEMA</name>
<dbReference type="GO" id="GO:0016779">
    <property type="term" value="F:nucleotidyltransferase activity"/>
    <property type="evidence" value="ECO:0007669"/>
    <property type="project" value="UniProtKB-KW"/>
</dbReference>
<keyword evidence="1" id="KW-0963">Cytoplasm</keyword>
<dbReference type="PANTHER" id="PTHR19136:SF81">
    <property type="entry name" value="MOLYBDENUM COFACTOR GUANYLYLTRANSFERASE"/>
    <property type="match status" value="1"/>
</dbReference>
<reference evidence="9 10" key="1">
    <citation type="submission" date="2016-05" db="EMBL/GenBank/DDBJ databases">
        <title>Draft Genome Sequences of Stenotrophomonas maltophilia Strains Sm32COP, Sm41DVV, Sm46PAILV, SmF3, SmF22, SmSOFb1 and SmCVFa1, Isolated from Different Manures, in France.</title>
        <authorList>
            <person name="Nazaret S."/>
            <person name="Bodilis J."/>
        </authorList>
    </citation>
    <scope>NUCLEOTIDE SEQUENCE [LARGE SCALE GENOMIC DNA]</scope>
    <source>
        <strain evidence="9 10">Sm41DVV</strain>
    </source>
</reference>
<evidence type="ECO:0000256" key="3">
    <source>
        <dbReference type="ARBA" id="ARBA00022723"/>
    </source>
</evidence>
<comment type="caution">
    <text evidence="9">The sequence shown here is derived from an EMBL/GenBank/DDBJ whole genome shotgun (WGS) entry which is preliminary data.</text>
</comment>
<dbReference type="Proteomes" id="UP000092125">
    <property type="component" value="Unassembled WGS sequence"/>
</dbReference>
<evidence type="ECO:0000256" key="5">
    <source>
        <dbReference type="ARBA" id="ARBA00022842"/>
    </source>
</evidence>
<keyword evidence="9" id="KW-0548">Nucleotidyltransferase</keyword>
<feature type="domain" description="MobA-like NTP transferase" evidence="8">
    <location>
        <begin position="11"/>
        <end position="152"/>
    </location>
</feature>
<dbReference type="Gene3D" id="3.90.550.10">
    <property type="entry name" value="Spore Coat Polysaccharide Biosynthesis Protein SpsA, Chain A"/>
    <property type="match status" value="1"/>
</dbReference>
<organism evidence="9 10">
    <name type="scientific">Stenotrophomonas maltophilia</name>
    <name type="common">Pseudomonas maltophilia</name>
    <name type="synonym">Xanthomonas maltophilia</name>
    <dbReference type="NCBI Taxonomy" id="40324"/>
    <lineage>
        <taxon>Bacteria</taxon>
        <taxon>Pseudomonadati</taxon>
        <taxon>Pseudomonadota</taxon>
        <taxon>Gammaproteobacteria</taxon>
        <taxon>Lysobacterales</taxon>
        <taxon>Lysobacteraceae</taxon>
        <taxon>Stenotrophomonas</taxon>
        <taxon>Stenotrophomonas maltophilia group</taxon>
    </lineage>
</organism>
<proteinExistence type="predicted"/>
<dbReference type="InterPro" id="IPR029044">
    <property type="entry name" value="Nucleotide-diphossugar_trans"/>
</dbReference>
<evidence type="ECO:0000256" key="2">
    <source>
        <dbReference type="ARBA" id="ARBA00022679"/>
    </source>
</evidence>
<keyword evidence="5" id="KW-0460">Magnesium</keyword>
<keyword evidence="3" id="KW-0479">Metal-binding</keyword>
<evidence type="ECO:0000256" key="7">
    <source>
        <dbReference type="ARBA" id="ARBA00023150"/>
    </source>
</evidence>
<dbReference type="GO" id="GO:0046872">
    <property type="term" value="F:metal ion binding"/>
    <property type="evidence" value="ECO:0007669"/>
    <property type="project" value="UniProtKB-KW"/>
</dbReference>
<dbReference type="CDD" id="cd02503">
    <property type="entry name" value="MobA"/>
    <property type="match status" value="1"/>
</dbReference>
<gene>
    <name evidence="9" type="ORF">A9K56_18155</name>
</gene>
<sequence length="185" mass="20043">MAMTTSTAIDGIVLAGGLSSRMGRDKALLPWRGRTLLEHMRDVLIAAGAQRVWVSGDYPAFDGIPDQVARCGPLGGLYSVFLAMPDTVAWVVPVDMPSLTGALLHRLHGVPSACSVFSGEPLPMCLQIDDHCRRALRTLIEDPQARRSLRALQERLPATALPLPENERALLFNCNTGADWESIAT</sequence>
<dbReference type="PANTHER" id="PTHR19136">
    <property type="entry name" value="MOLYBDENUM COFACTOR GUANYLYLTRANSFERASE"/>
    <property type="match status" value="1"/>
</dbReference>
<accession>A0AAP7GNB5</accession>
<keyword evidence="7" id="KW-0501">Molybdenum cofactor biosynthesis</keyword>
<dbReference type="AlphaFoldDB" id="A0AAP7GNB5"/>
<evidence type="ECO:0000313" key="10">
    <source>
        <dbReference type="Proteomes" id="UP000092125"/>
    </source>
</evidence>
<dbReference type="RefSeq" id="WP_065183009.1">
    <property type="nucleotide sequence ID" value="NZ_LYVI01000016.1"/>
</dbReference>
<dbReference type="InterPro" id="IPR025877">
    <property type="entry name" value="MobA-like_NTP_Trfase"/>
</dbReference>
<dbReference type="EMBL" id="LYVI01000016">
    <property type="protein sequence ID" value="OBU59636.1"/>
    <property type="molecule type" value="Genomic_DNA"/>
</dbReference>
<evidence type="ECO:0000256" key="1">
    <source>
        <dbReference type="ARBA" id="ARBA00022490"/>
    </source>
</evidence>
<evidence type="ECO:0000313" key="9">
    <source>
        <dbReference type="EMBL" id="OBU59636.1"/>
    </source>
</evidence>
<evidence type="ECO:0000256" key="6">
    <source>
        <dbReference type="ARBA" id="ARBA00023134"/>
    </source>
</evidence>
<evidence type="ECO:0000256" key="4">
    <source>
        <dbReference type="ARBA" id="ARBA00022741"/>
    </source>
</evidence>
<dbReference type="GO" id="GO:1902758">
    <property type="term" value="P:bis(molybdopterin guanine dinucleotide)molybdenum biosynthetic process"/>
    <property type="evidence" value="ECO:0007669"/>
    <property type="project" value="TreeGrafter"/>
</dbReference>
<dbReference type="InterPro" id="IPR013482">
    <property type="entry name" value="Molybde_CF_guanTrfase"/>
</dbReference>
<dbReference type="Pfam" id="PF12804">
    <property type="entry name" value="NTP_transf_3"/>
    <property type="match status" value="1"/>
</dbReference>
<keyword evidence="4" id="KW-0547">Nucleotide-binding</keyword>
<dbReference type="GO" id="GO:0005525">
    <property type="term" value="F:GTP binding"/>
    <property type="evidence" value="ECO:0007669"/>
    <property type="project" value="UniProtKB-KW"/>
</dbReference>
<dbReference type="SUPFAM" id="SSF53448">
    <property type="entry name" value="Nucleotide-diphospho-sugar transferases"/>
    <property type="match status" value="1"/>
</dbReference>
<protein>
    <submittedName>
        <fullName evidence="9">Molybdenum cofactor guanylyltransferase</fullName>
    </submittedName>
</protein>
<keyword evidence="2" id="KW-0808">Transferase</keyword>
<evidence type="ECO:0000259" key="8">
    <source>
        <dbReference type="Pfam" id="PF12804"/>
    </source>
</evidence>